<dbReference type="EMBL" id="SNWI01000001">
    <property type="protein sequence ID" value="TDO04774.1"/>
    <property type="molecule type" value="Genomic_DNA"/>
</dbReference>
<dbReference type="InterPro" id="IPR035376">
    <property type="entry name" value="NigD_C"/>
</dbReference>
<dbReference type="Pfam" id="PF17415">
    <property type="entry name" value="NigD_C"/>
    <property type="match status" value="1"/>
</dbReference>
<protein>
    <submittedName>
        <fullName evidence="2">NigD-like protein</fullName>
    </submittedName>
</protein>
<feature type="domain" description="NigD-like C-terminal" evidence="1">
    <location>
        <begin position="112"/>
        <end position="210"/>
    </location>
</feature>
<name>A0A4R6H9J3_9BACT</name>
<evidence type="ECO:0000313" key="3">
    <source>
        <dbReference type="Proteomes" id="UP000294848"/>
    </source>
</evidence>
<dbReference type="PROSITE" id="PS51257">
    <property type="entry name" value="PROKAR_LIPOPROTEIN"/>
    <property type="match status" value="1"/>
</dbReference>
<dbReference type="Gene3D" id="2.60.40.2370">
    <property type="entry name" value="NigD-like, C-terminal beta sandwich domain"/>
    <property type="match status" value="1"/>
</dbReference>
<comment type="caution">
    <text evidence="2">The sequence shown here is derived from an EMBL/GenBank/DDBJ whole genome shotgun (WGS) entry which is preliminary data.</text>
</comment>
<dbReference type="AlphaFoldDB" id="A0A4R6H9J3"/>
<dbReference type="OrthoDB" id="1118380at2"/>
<organism evidence="2 3">
    <name type="scientific">Sunxiuqinia elliptica</name>
    <dbReference type="NCBI Taxonomy" id="655355"/>
    <lineage>
        <taxon>Bacteria</taxon>
        <taxon>Pseudomonadati</taxon>
        <taxon>Bacteroidota</taxon>
        <taxon>Bacteroidia</taxon>
        <taxon>Marinilabiliales</taxon>
        <taxon>Prolixibacteraceae</taxon>
        <taxon>Sunxiuqinia</taxon>
    </lineage>
</organism>
<reference evidence="2 3" key="1">
    <citation type="submission" date="2019-03" db="EMBL/GenBank/DDBJ databases">
        <title>Freshwater and sediment microbial communities from various areas in North America, analyzing microbe dynamics in response to fracking.</title>
        <authorList>
            <person name="Lamendella R."/>
        </authorList>
    </citation>
    <scope>NUCLEOTIDE SEQUENCE [LARGE SCALE GENOMIC DNA]</scope>
    <source>
        <strain evidence="2 3">114D</strain>
    </source>
</reference>
<evidence type="ECO:0000259" key="1">
    <source>
        <dbReference type="Pfam" id="PF17415"/>
    </source>
</evidence>
<dbReference type="RefSeq" id="WP_133462931.1">
    <property type="nucleotide sequence ID" value="NZ_SNWI01000001.1"/>
</dbReference>
<accession>A0A4R6H9J3</accession>
<dbReference type="Proteomes" id="UP000294848">
    <property type="component" value="Unassembled WGS sequence"/>
</dbReference>
<dbReference type="InterPro" id="IPR038143">
    <property type="entry name" value="NigD-like_C_dom_sf"/>
</dbReference>
<evidence type="ECO:0000313" key="2">
    <source>
        <dbReference type="EMBL" id="TDO04774.1"/>
    </source>
</evidence>
<gene>
    <name evidence="2" type="ORF">DET52_101122</name>
</gene>
<proteinExistence type="predicted"/>
<sequence length="224" mass="25013">MSKSLYFIALLALIFVGCNQSDFKEDQRSKGTVAILGTVDCSVQIKLENGDLLLPQNWTDFKLVSGDEVEIDYRIIGENNRCGGSNCLLTNVSVIKNASLEAPDYIDLYVSNYDSLKNDPVTVSKAYIEDDKLIVELSYGGGCTEHSINLVRVHGWCATPPIPPPSFQIRHDANNDDCEAWISKTYQFDISRLQEGNESPVKISFSATGYGDDFFHTNLIYNYE</sequence>